<dbReference type="EMBL" id="CP071503">
    <property type="protein sequence ID" value="QSX32429.1"/>
    <property type="molecule type" value="Genomic_DNA"/>
</dbReference>
<evidence type="ECO:0000313" key="7">
    <source>
        <dbReference type="Proteomes" id="UP000662770"/>
    </source>
</evidence>
<proteinExistence type="predicted"/>
<dbReference type="InterPro" id="IPR000962">
    <property type="entry name" value="Znf_DskA_TraR"/>
</dbReference>
<evidence type="ECO:0000256" key="4">
    <source>
        <dbReference type="PROSITE-ProRule" id="PRU00510"/>
    </source>
</evidence>
<dbReference type="PROSITE" id="PS51128">
    <property type="entry name" value="ZF_DKSA_2"/>
    <property type="match status" value="1"/>
</dbReference>
<sequence>MQQIRQRLSIIEMELRSELAALAPEWQALLLSDVIEQMASHDMCHHALYSKLVRLDAALCQLDIGLYGLCSDCEADIEAERLSADPTEQRCHHCDDQYNLQHRQELRLSH</sequence>
<keyword evidence="3" id="KW-0862">Zinc</keyword>
<accession>A0ABX7QLV6</accession>
<evidence type="ECO:0000256" key="3">
    <source>
        <dbReference type="ARBA" id="ARBA00022833"/>
    </source>
</evidence>
<dbReference type="SUPFAM" id="SSF57716">
    <property type="entry name" value="Glucocorticoid receptor-like (DNA-binding domain)"/>
    <property type="match status" value="1"/>
</dbReference>
<protein>
    <submittedName>
        <fullName evidence="6">TraR/DksA family transcriptional regulator</fullName>
    </submittedName>
</protein>
<dbReference type="Pfam" id="PF01258">
    <property type="entry name" value="zf-dskA_traR"/>
    <property type="match status" value="1"/>
</dbReference>
<dbReference type="InterPro" id="IPR020458">
    <property type="entry name" value="Znf_DskA_TraR_CS"/>
</dbReference>
<keyword evidence="2" id="KW-0863">Zinc-finger</keyword>
<name>A0ABX7QLV6_9GAMM</name>
<dbReference type="PROSITE" id="PS01102">
    <property type="entry name" value="ZF_DKSA_1"/>
    <property type="match status" value="1"/>
</dbReference>
<evidence type="ECO:0000256" key="2">
    <source>
        <dbReference type="ARBA" id="ARBA00022771"/>
    </source>
</evidence>
<organism evidence="6 7">
    <name type="scientific">Shewanella avicenniae</name>
    <dbReference type="NCBI Taxonomy" id="2814294"/>
    <lineage>
        <taxon>Bacteria</taxon>
        <taxon>Pseudomonadati</taxon>
        <taxon>Pseudomonadota</taxon>
        <taxon>Gammaproteobacteria</taxon>
        <taxon>Alteromonadales</taxon>
        <taxon>Shewanellaceae</taxon>
        <taxon>Shewanella</taxon>
    </lineage>
</organism>
<dbReference type="Gene3D" id="1.20.120.910">
    <property type="entry name" value="DksA, coiled-coil domain"/>
    <property type="match status" value="1"/>
</dbReference>
<dbReference type="Proteomes" id="UP000662770">
    <property type="component" value="Chromosome"/>
</dbReference>
<evidence type="ECO:0000259" key="5">
    <source>
        <dbReference type="Pfam" id="PF01258"/>
    </source>
</evidence>
<evidence type="ECO:0000313" key="6">
    <source>
        <dbReference type="EMBL" id="QSX32429.1"/>
    </source>
</evidence>
<keyword evidence="7" id="KW-1185">Reference proteome</keyword>
<keyword evidence="1" id="KW-0479">Metal-binding</keyword>
<reference evidence="6 7" key="1">
    <citation type="submission" date="2021-03" db="EMBL/GenBank/DDBJ databases">
        <title>Novel species identification of genus Shewanella.</title>
        <authorList>
            <person name="Liu G."/>
            <person name="Zhang Q."/>
        </authorList>
    </citation>
    <scope>NUCLEOTIDE SEQUENCE [LARGE SCALE GENOMIC DNA]</scope>
    <source>
        <strain evidence="6 7">FJAT-51800</strain>
    </source>
</reference>
<feature type="zinc finger region" description="dksA C4-type" evidence="4">
    <location>
        <begin position="70"/>
        <end position="94"/>
    </location>
</feature>
<evidence type="ECO:0000256" key="1">
    <source>
        <dbReference type="ARBA" id="ARBA00022723"/>
    </source>
</evidence>
<gene>
    <name evidence="6" type="ORF">JYB87_11695</name>
</gene>
<feature type="domain" description="Zinc finger DksA/TraR C4-type" evidence="5">
    <location>
        <begin position="65"/>
        <end position="94"/>
    </location>
</feature>